<name>A0A163R3Z0_9CELL</name>
<dbReference type="GO" id="GO:0016627">
    <property type="term" value="F:oxidoreductase activity, acting on the CH-CH group of donors"/>
    <property type="evidence" value="ECO:0007669"/>
    <property type="project" value="InterPro"/>
</dbReference>
<organism evidence="2 3">
    <name type="scientific">Oerskovia enterophila</name>
    <dbReference type="NCBI Taxonomy" id="43678"/>
    <lineage>
        <taxon>Bacteria</taxon>
        <taxon>Bacillati</taxon>
        <taxon>Actinomycetota</taxon>
        <taxon>Actinomycetes</taxon>
        <taxon>Micrococcales</taxon>
        <taxon>Cellulomonadaceae</taxon>
        <taxon>Oerskovia</taxon>
    </lineage>
</organism>
<evidence type="ECO:0000313" key="3">
    <source>
        <dbReference type="Proteomes" id="UP000076447"/>
    </source>
</evidence>
<accession>A0A163R3Z0</accession>
<gene>
    <name evidence="2" type="ORF">OJAG_24130</name>
</gene>
<dbReference type="EMBL" id="LRIE01000076">
    <property type="protein sequence ID" value="KZM34833.1"/>
    <property type="molecule type" value="Genomic_DNA"/>
</dbReference>
<proteinExistence type="predicted"/>
<feature type="region of interest" description="Disordered" evidence="1">
    <location>
        <begin position="1"/>
        <end position="21"/>
    </location>
</feature>
<dbReference type="InterPro" id="IPR009100">
    <property type="entry name" value="AcylCoA_DH/oxidase_NM_dom_sf"/>
</dbReference>
<protein>
    <recommendedName>
        <fullName evidence="4">Acyl-CoA dehydrogenase</fullName>
    </recommendedName>
</protein>
<evidence type="ECO:0000256" key="1">
    <source>
        <dbReference type="SAM" id="MobiDB-lite"/>
    </source>
</evidence>
<sequence length="384" mass="40034">MSLPRASRRDPAYGAETSNPSGVALTALPTTALPTAVVLDPSRPDAGRALRLTAALADVPVLRGDVGPALAWAARVGRTVPVASTAGVLEPWELLASTAAVDVGVARVLEPHLDALSILAQVPGGVDLASIGADEDSTWGVFAAEGPGVRLEAAWSTEGWQLTGTKPWCSLADSLSHALVTAWAGDGRRLFALDLRAPEVSPDPGPWVARGLPEIVSAPVRLRAARAVPVGGPGWYLERPGFAWGGIGVAACWWGGAVGLARELFASTQRRDPDQLALAHLGAVDVALSGARASLAEMSRLVDEATTEALAPGVLARRARGVVVRAVDETVKHCSHALGPGPMTVDEGYARRLADLTLYVRQHHAERDDASLGRDLVARTSAPW</sequence>
<dbReference type="SUPFAM" id="SSF47203">
    <property type="entry name" value="Acyl-CoA dehydrogenase C-terminal domain-like"/>
    <property type="match status" value="1"/>
</dbReference>
<dbReference type="PATRIC" id="fig|43678.3.peg.2520"/>
<dbReference type="STRING" id="43678.OJAG_24130"/>
<evidence type="ECO:0000313" key="2">
    <source>
        <dbReference type="EMBL" id="KZM34833.1"/>
    </source>
</evidence>
<evidence type="ECO:0008006" key="4">
    <source>
        <dbReference type="Google" id="ProtNLM"/>
    </source>
</evidence>
<dbReference type="AlphaFoldDB" id="A0A163R3Z0"/>
<comment type="caution">
    <text evidence="2">The sequence shown here is derived from an EMBL/GenBank/DDBJ whole genome shotgun (WGS) entry which is preliminary data.</text>
</comment>
<reference evidence="2 3" key="1">
    <citation type="submission" date="2016-01" db="EMBL/GenBank/DDBJ databases">
        <title>Genome sequence of Oerskovia enterophila VJag, an agar and cellulose degrading bacterium.</title>
        <authorList>
            <person name="Poehlein A."/>
            <person name="Jag V."/>
            <person name="Bengelsdorf F."/>
            <person name="Duerre P."/>
            <person name="Daniel R."/>
        </authorList>
    </citation>
    <scope>NUCLEOTIDE SEQUENCE [LARGE SCALE GENOMIC DNA]</scope>
    <source>
        <strain evidence="2 3">VJag</strain>
    </source>
</reference>
<dbReference type="SUPFAM" id="SSF56645">
    <property type="entry name" value="Acyl-CoA dehydrogenase NM domain-like"/>
    <property type="match status" value="1"/>
</dbReference>
<dbReference type="InterPro" id="IPR036250">
    <property type="entry name" value="AcylCo_DH-like_C"/>
</dbReference>
<dbReference type="Proteomes" id="UP000076447">
    <property type="component" value="Unassembled WGS sequence"/>
</dbReference>